<accession>E3CUG9</accession>
<dbReference type="Pfam" id="PF00462">
    <property type="entry name" value="Glutaredoxin"/>
    <property type="match status" value="1"/>
</dbReference>
<protein>
    <submittedName>
        <fullName evidence="2">Glutaredoxin</fullName>
    </submittedName>
</protein>
<dbReference type="OrthoDB" id="9795531at2"/>
<dbReference type="InterPro" id="IPR002109">
    <property type="entry name" value="Glutaredoxin"/>
</dbReference>
<sequence length="80" mass="8983">MTVKVYSTKTCPWCVKVKEYLDSLHVAFDEVDVSADREAAMELVKKTKQMGVPVTQIEDRFIVGYDPGSLETCLREAGLL</sequence>
<dbReference type="NCBIfam" id="TIGR02196">
    <property type="entry name" value="GlrX_YruB"/>
    <property type="match status" value="1"/>
</dbReference>
<evidence type="ECO:0000313" key="2">
    <source>
        <dbReference type="EMBL" id="EFQ23985.1"/>
    </source>
</evidence>
<keyword evidence="3" id="KW-1185">Reference proteome</keyword>
<dbReference type="PaxDb" id="584708-Apau_1566"/>
<dbReference type="InterPro" id="IPR011911">
    <property type="entry name" value="GlrX_YruB"/>
</dbReference>
<dbReference type="PANTHER" id="PTHR34386">
    <property type="entry name" value="GLUTAREDOXIN"/>
    <property type="match status" value="1"/>
</dbReference>
<dbReference type="PROSITE" id="PS00195">
    <property type="entry name" value="GLUTAREDOXIN_1"/>
    <property type="match status" value="1"/>
</dbReference>
<dbReference type="eggNOG" id="COG0695">
    <property type="taxonomic scope" value="Bacteria"/>
</dbReference>
<dbReference type="InterPro" id="IPR051548">
    <property type="entry name" value="Grx-like_ET"/>
</dbReference>
<dbReference type="AlphaFoldDB" id="E3CUG9"/>
<reference evidence="2 3" key="1">
    <citation type="journal article" date="2010" name="Stand. Genomic Sci.">
        <title>Non-contiguous finished genome sequence of Aminomonas paucivorans type strain (GLU-3).</title>
        <authorList>
            <person name="Pitluck S."/>
            <person name="Yasawong M."/>
            <person name="Held B."/>
            <person name="Lapidus A."/>
            <person name="Nolan M."/>
            <person name="Copeland A."/>
            <person name="Lucas S."/>
            <person name="Del Rio T.G."/>
            <person name="Tice H."/>
            <person name="Cheng J.F."/>
            <person name="Chertkov O."/>
            <person name="Goodwin L."/>
            <person name="Tapia R."/>
            <person name="Han C."/>
            <person name="Liolios K."/>
            <person name="Ivanova N."/>
            <person name="Mavromatis K."/>
            <person name="Ovchinnikova G."/>
            <person name="Pati A."/>
            <person name="Chen A."/>
            <person name="Palaniappan K."/>
            <person name="Land M."/>
            <person name="Hauser L."/>
            <person name="Chang Y.J."/>
            <person name="Jeffries C.D."/>
            <person name="Pukall R."/>
            <person name="Spring S."/>
            <person name="Rohde M."/>
            <person name="Sikorski J."/>
            <person name="Goker M."/>
            <person name="Woyke T."/>
            <person name="Bristow J."/>
            <person name="Eisen J.A."/>
            <person name="Markowitz V."/>
            <person name="Hugenholtz P."/>
            <person name="Kyrpides N.C."/>
            <person name="Klenk H.P."/>
        </authorList>
    </citation>
    <scope>NUCLEOTIDE SEQUENCE [LARGE SCALE GENOMIC DNA]</scope>
    <source>
        <strain evidence="2 3">DSM 12260</strain>
    </source>
</reference>
<dbReference type="CDD" id="cd02976">
    <property type="entry name" value="NrdH"/>
    <property type="match status" value="1"/>
</dbReference>
<dbReference type="InterPro" id="IPR011767">
    <property type="entry name" value="GLR_AS"/>
</dbReference>
<name>E3CUG9_9BACT</name>
<dbReference type="EMBL" id="CM001022">
    <property type="protein sequence ID" value="EFQ23985.1"/>
    <property type="molecule type" value="Genomic_DNA"/>
</dbReference>
<organism evidence="2 3">
    <name type="scientific">Aminomonas paucivorans DSM 12260</name>
    <dbReference type="NCBI Taxonomy" id="584708"/>
    <lineage>
        <taxon>Bacteria</taxon>
        <taxon>Thermotogati</taxon>
        <taxon>Synergistota</taxon>
        <taxon>Synergistia</taxon>
        <taxon>Synergistales</taxon>
        <taxon>Synergistaceae</taxon>
        <taxon>Aminomonas</taxon>
    </lineage>
</organism>
<dbReference type="InterPro" id="IPR036249">
    <property type="entry name" value="Thioredoxin-like_sf"/>
</dbReference>
<dbReference type="PANTHER" id="PTHR34386:SF1">
    <property type="entry name" value="GLUTAREDOXIN-LIKE PROTEIN NRDH"/>
    <property type="match status" value="1"/>
</dbReference>
<dbReference type="STRING" id="584708.Apau_1566"/>
<feature type="domain" description="Glutaredoxin" evidence="1">
    <location>
        <begin position="3"/>
        <end position="62"/>
    </location>
</feature>
<dbReference type="HOGENOM" id="CLU_026126_9_3_0"/>
<dbReference type="Gene3D" id="3.40.30.10">
    <property type="entry name" value="Glutaredoxin"/>
    <property type="match status" value="1"/>
</dbReference>
<evidence type="ECO:0000259" key="1">
    <source>
        <dbReference type="Pfam" id="PF00462"/>
    </source>
</evidence>
<gene>
    <name evidence="2" type="ORF">Apau_1566</name>
</gene>
<proteinExistence type="predicted"/>
<dbReference type="RefSeq" id="WP_006301195.1">
    <property type="nucleotide sequence ID" value="NZ_CM001022.1"/>
</dbReference>
<dbReference type="GO" id="GO:0009055">
    <property type="term" value="F:electron transfer activity"/>
    <property type="evidence" value="ECO:0007669"/>
    <property type="project" value="TreeGrafter"/>
</dbReference>
<dbReference type="GO" id="GO:0045454">
    <property type="term" value="P:cell redox homeostasis"/>
    <property type="evidence" value="ECO:0007669"/>
    <property type="project" value="TreeGrafter"/>
</dbReference>
<evidence type="ECO:0000313" key="3">
    <source>
        <dbReference type="Proteomes" id="UP000005096"/>
    </source>
</evidence>
<dbReference type="Proteomes" id="UP000005096">
    <property type="component" value="Chromosome"/>
</dbReference>
<dbReference type="SUPFAM" id="SSF52833">
    <property type="entry name" value="Thioredoxin-like"/>
    <property type="match status" value="1"/>
</dbReference>
<dbReference type="PROSITE" id="PS51354">
    <property type="entry name" value="GLUTAREDOXIN_2"/>
    <property type="match status" value="1"/>
</dbReference>